<dbReference type="EMBL" id="JADBGQ010000004">
    <property type="protein sequence ID" value="KAG5401845.1"/>
    <property type="molecule type" value="Genomic_DNA"/>
</dbReference>
<comment type="caution">
    <text evidence="2">The sequence shown here is derived from an EMBL/GenBank/DDBJ whole genome shotgun (WGS) entry which is preliminary data.</text>
</comment>
<feature type="region of interest" description="Disordered" evidence="1">
    <location>
        <begin position="1"/>
        <end position="48"/>
    </location>
</feature>
<dbReference type="Proteomes" id="UP000823674">
    <property type="component" value="Chromosome A04"/>
</dbReference>
<gene>
    <name evidence="2" type="primary">A04p030270.1_BraROA</name>
    <name evidence="2" type="ORF">IGI04_016452</name>
</gene>
<protein>
    <submittedName>
        <fullName evidence="2">Uncharacterized protein</fullName>
    </submittedName>
</protein>
<evidence type="ECO:0000313" key="2">
    <source>
        <dbReference type="EMBL" id="KAG5401845.1"/>
    </source>
</evidence>
<keyword evidence="3" id="KW-1185">Reference proteome</keyword>
<sequence length="104" mass="11415">MSQFSQSQSAGAYQTPPASTSPYAAPPPAGYPTNDTSHATMAPVETKSKGDGFWKGWYSCRRVLLLRPGRLLLISKKFNGLYAVSSRANDLYLALLYHVWDLSS</sequence>
<feature type="compositionally biased region" description="Polar residues" evidence="1">
    <location>
        <begin position="1"/>
        <end position="12"/>
    </location>
</feature>
<organism evidence="2 3">
    <name type="scientific">Brassica rapa subsp. trilocularis</name>
    <dbReference type="NCBI Taxonomy" id="1813537"/>
    <lineage>
        <taxon>Eukaryota</taxon>
        <taxon>Viridiplantae</taxon>
        <taxon>Streptophyta</taxon>
        <taxon>Embryophyta</taxon>
        <taxon>Tracheophyta</taxon>
        <taxon>Spermatophyta</taxon>
        <taxon>Magnoliopsida</taxon>
        <taxon>eudicotyledons</taxon>
        <taxon>Gunneridae</taxon>
        <taxon>Pentapetalae</taxon>
        <taxon>rosids</taxon>
        <taxon>malvids</taxon>
        <taxon>Brassicales</taxon>
        <taxon>Brassicaceae</taxon>
        <taxon>Brassiceae</taxon>
        <taxon>Brassica</taxon>
    </lineage>
</organism>
<evidence type="ECO:0000313" key="3">
    <source>
        <dbReference type="Proteomes" id="UP000823674"/>
    </source>
</evidence>
<name>A0ABQ7MVH3_BRACM</name>
<evidence type="ECO:0000256" key="1">
    <source>
        <dbReference type="SAM" id="MobiDB-lite"/>
    </source>
</evidence>
<accession>A0ABQ7MVH3</accession>
<proteinExistence type="predicted"/>
<reference evidence="2 3" key="1">
    <citation type="submission" date="2021-03" db="EMBL/GenBank/DDBJ databases">
        <authorList>
            <person name="King G.J."/>
            <person name="Bancroft I."/>
            <person name="Baten A."/>
            <person name="Bloomfield J."/>
            <person name="Borpatragohain P."/>
            <person name="He Z."/>
            <person name="Irish N."/>
            <person name="Irwin J."/>
            <person name="Liu K."/>
            <person name="Mauleon R.P."/>
            <person name="Moore J."/>
            <person name="Morris R."/>
            <person name="Ostergaard L."/>
            <person name="Wang B."/>
            <person name="Wells R."/>
        </authorList>
    </citation>
    <scope>NUCLEOTIDE SEQUENCE [LARGE SCALE GENOMIC DNA]</scope>
    <source>
        <strain evidence="2">R-o-18</strain>
        <tissue evidence="2">Leaf</tissue>
    </source>
</reference>